<name>A0A8S4BZ16_9TELE</name>
<gene>
    <name evidence="2" type="ORF">MMEN_LOCUS22204</name>
</gene>
<evidence type="ECO:0000313" key="2">
    <source>
        <dbReference type="EMBL" id="CAG6022022.1"/>
    </source>
</evidence>
<organism evidence="2 3">
    <name type="scientific">Menidia menidia</name>
    <name type="common">Atlantic silverside</name>
    <dbReference type="NCBI Taxonomy" id="238744"/>
    <lineage>
        <taxon>Eukaryota</taxon>
        <taxon>Metazoa</taxon>
        <taxon>Chordata</taxon>
        <taxon>Craniata</taxon>
        <taxon>Vertebrata</taxon>
        <taxon>Euteleostomi</taxon>
        <taxon>Actinopterygii</taxon>
        <taxon>Neopterygii</taxon>
        <taxon>Teleostei</taxon>
        <taxon>Neoteleostei</taxon>
        <taxon>Acanthomorphata</taxon>
        <taxon>Ovalentaria</taxon>
        <taxon>Atherinomorphae</taxon>
        <taxon>Atheriniformes</taxon>
        <taxon>Atherinopsidae</taxon>
        <taxon>Menidiinae</taxon>
        <taxon>Menidia</taxon>
    </lineage>
</organism>
<dbReference type="PANTHER" id="PTHR47272:SF2">
    <property type="entry name" value="PIGGYBAC TRANSPOSABLE ELEMENT-DERIVED PROTEIN 3-LIKE"/>
    <property type="match status" value="1"/>
</dbReference>
<sequence>MSWCGPTGLVLDFVVYQGKTTFTVTEGKGIGEQAVLHLSESVPQGTHLFFDRFFTTINLLDTLMAKGLTGTGTLMKNRVPKECKIIGNNPFKKKGRGASEMVVRRTPPELAVIKLLDNKPVAMASSAYGIEPQDTRRRWSKKDKRFVQVSRPLAIAEYNANMGGVDLVDRMLSSYRMASSTRKWTVRAVFHFFDLAITNSWLQYKSDRQFLGKKPLKFLDFKLLLGEGLITRAQAGVTSDSEDDYTPPRQKWKLQPNPSLRHYGAIHLPENVDETHASRCRRSGCRSKTYVMCTKCKVFLCVSKKGNCFLKYHTK</sequence>
<keyword evidence="3" id="KW-1185">Reference proteome</keyword>
<dbReference type="InterPro" id="IPR029526">
    <property type="entry name" value="PGBD"/>
</dbReference>
<evidence type="ECO:0000313" key="3">
    <source>
        <dbReference type="Proteomes" id="UP000677803"/>
    </source>
</evidence>
<evidence type="ECO:0000259" key="1">
    <source>
        <dbReference type="Pfam" id="PF13843"/>
    </source>
</evidence>
<accession>A0A8S4BZ16</accession>
<dbReference type="Pfam" id="PF13843">
    <property type="entry name" value="DDE_Tnp_1_7"/>
    <property type="match status" value="1"/>
</dbReference>
<proteinExistence type="predicted"/>
<comment type="caution">
    <text evidence="2">The sequence shown here is derived from an EMBL/GenBank/DDBJ whole genome shotgun (WGS) entry which is preliminary data.</text>
</comment>
<dbReference type="AlphaFoldDB" id="A0A8S4BZ16"/>
<dbReference type="Proteomes" id="UP000677803">
    <property type="component" value="Unassembled WGS sequence"/>
</dbReference>
<protein>
    <submittedName>
        <fullName evidence="2">(Atlantic silverside) hypothetical protein</fullName>
    </submittedName>
</protein>
<feature type="domain" description="PiggyBac transposable element-derived protein" evidence="1">
    <location>
        <begin position="7"/>
        <end position="201"/>
    </location>
</feature>
<dbReference type="PANTHER" id="PTHR47272">
    <property type="entry name" value="DDE_TNP_1_7 DOMAIN-CONTAINING PROTEIN"/>
    <property type="match status" value="1"/>
</dbReference>
<dbReference type="OrthoDB" id="8955499at2759"/>
<reference evidence="2" key="1">
    <citation type="submission" date="2021-05" db="EMBL/GenBank/DDBJ databases">
        <authorList>
            <person name="Tigano A."/>
        </authorList>
    </citation>
    <scope>NUCLEOTIDE SEQUENCE</scope>
</reference>
<dbReference type="EMBL" id="CAJRST010041110">
    <property type="protein sequence ID" value="CAG6022022.1"/>
    <property type="molecule type" value="Genomic_DNA"/>
</dbReference>